<evidence type="ECO:0000313" key="4">
    <source>
        <dbReference type="Proteomes" id="UP000230605"/>
    </source>
</evidence>
<dbReference type="EMBL" id="CP134190">
    <property type="protein sequence ID" value="WPB05628.1"/>
    <property type="molecule type" value="Genomic_DNA"/>
</dbReference>
<feature type="signal peptide" evidence="1">
    <location>
        <begin position="1"/>
        <end position="19"/>
    </location>
</feature>
<dbReference type="OrthoDB" id="3623247at2759"/>
<proteinExistence type="predicted"/>
<organism evidence="2 4">
    <name type="scientific">Cercospora beticola</name>
    <name type="common">Sugarbeet leaf spot fungus</name>
    <dbReference type="NCBI Taxonomy" id="122368"/>
    <lineage>
        <taxon>Eukaryota</taxon>
        <taxon>Fungi</taxon>
        <taxon>Dikarya</taxon>
        <taxon>Ascomycota</taxon>
        <taxon>Pezizomycotina</taxon>
        <taxon>Dothideomycetes</taxon>
        <taxon>Dothideomycetidae</taxon>
        <taxon>Mycosphaerellales</taxon>
        <taxon>Mycosphaerellaceae</taxon>
        <taxon>Cercospora</taxon>
    </lineage>
</organism>
<dbReference type="EMBL" id="LKMD01000106">
    <property type="protein sequence ID" value="PIA92414.1"/>
    <property type="molecule type" value="Genomic_DNA"/>
</dbReference>
<sequence length="192" mass="21022">MGLIKIAVAALGAISAVTARVAQPVAAVDTVTSESNHTLTATLLPRDPLAPNTATCKSYKIDNSRFYVLNVGVPPPADPECHDLLREMIVYVLINAGSGFACSRIEGDQTSLQFETPDVLDNQRKDDRNNEQLVNALQHVFPTVPFWHEGICHSGEYPRPNYWTGDPSNAKRALEDGREANEQMVFTDSELA</sequence>
<evidence type="ECO:0000313" key="5">
    <source>
        <dbReference type="Proteomes" id="UP001302367"/>
    </source>
</evidence>
<dbReference type="AlphaFoldDB" id="A0A2G5HIL8"/>
<evidence type="ECO:0000313" key="3">
    <source>
        <dbReference type="EMBL" id="WPB05628.1"/>
    </source>
</evidence>
<dbReference type="Proteomes" id="UP001302367">
    <property type="component" value="Chromosome 7"/>
</dbReference>
<keyword evidence="5" id="KW-1185">Reference proteome</keyword>
<name>A0A2G5HIL8_CERBT</name>
<protein>
    <recommendedName>
        <fullName evidence="6">Ecp2 effector protein domain-containing protein</fullName>
    </recommendedName>
</protein>
<reference evidence="3 5" key="2">
    <citation type="submission" date="2023-09" db="EMBL/GenBank/DDBJ databases">
        <title>Complete-Gapless Cercospora beticola genome.</title>
        <authorList>
            <person name="Wyatt N.A."/>
            <person name="Spanner R.E."/>
            <person name="Bolton M.D."/>
        </authorList>
    </citation>
    <scope>NUCLEOTIDE SEQUENCE [LARGE SCALE GENOMIC DNA]</scope>
    <source>
        <strain evidence="3">Cb09-40</strain>
    </source>
</reference>
<evidence type="ECO:0008006" key="6">
    <source>
        <dbReference type="Google" id="ProtNLM"/>
    </source>
</evidence>
<evidence type="ECO:0000313" key="2">
    <source>
        <dbReference type="EMBL" id="PIA92414.1"/>
    </source>
</evidence>
<dbReference type="Proteomes" id="UP000230605">
    <property type="component" value="Chromosome 7"/>
</dbReference>
<accession>A0A2G5HIL8</accession>
<gene>
    <name evidence="2" type="ORF">CB0940_10015</name>
    <name evidence="3" type="ORF">RHO25_010281</name>
</gene>
<feature type="chain" id="PRO_5013774490" description="Ecp2 effector protein domain-containing protein" evidence="1">
    <location>
        <begin position="20"/>
        <end position="192"/>
    </location>
</feature>
<evidence type="ECO:0000256" key="1">
    <source>
        <dbReference type="SAM" id="SignalP"/>
    </source>
</evidence>
<reference evidence="2 4" key="1">
    <citation type="submission" date="2015-10" db="EMBL/GenBank/DDBJ databases">
        <title>The cercosporin biosynthetic gene cluster was horizontally transferred to several fungal lineages and shown to be expanded in Cercospora beticola based on microsynteny with recipient genomes.</title>
        <authorList>
            <person name="De Jonge R."/>
            <person name="Ebert M.K."/>
            <person name="Suttle J.C."/>
            <person name="Jurick Ii W.M."/>
            <person name="Secor G.A."/>
            <person name="Thomma B.P."/>
            <person name="Van De Peer Y."/>
            <person name="Bolton M.D."/>
        </authorList>
    </citation>
    <scope>NUCLEOTIDE SEQUENCE [LARGE SCALE GENOMIC DNA]</scope>
    <source>
        <strain evidence="2 4">09-40</strain>
    </source>
</reference>
<keyword evidence="1" id="KW-0732">Signal</keyword>